<dbReference type="HOGENOM" id="CLU_715364_0_0_14"/>
<dbReference type="Proteomes" id="UP000017119">
    <property type="component" value="Chromosome"/>
</dbReference>
<protein>
    <recommendedName>
        <fullName evidence="4">PBP domain-containing protein</fullName>
    </recommendedName>
</protein>
<dbReference type="AlphaFoldDB" id="U5NCM9"/>
<dbReference type="STRING" id="1403316.PRV_02220"/>
<keyword evidence="1" id="KW-0472">Membrane</keyword>
<dbReference type="EMBL" id="CP006771">
    <property type="protein sequence ID" value="AGX89182.1"/>
    <property type="molecule type" value="Genomic_DNA"/>
</dbReference>
<sequence>MLLKTKWVTGIVVTFGLQGILIPLLNKNDRGIKNITVAGSSSLFDLFETLSDSVDNKGYPEIDLSKVDLVLLPVGSDSGRSSLKKGEIDLSLVSTENDETIYGHSSYSFLEKVLNVLINYKDFFKEEKIKEWKLSKDIVTFLVFHKEGSCFDNSDHGGERQWGRTHSNDAIAIVTNGEKKQTKGNYWLKNWFLSDNHFLGCFDIWNGFSREGGLKRSSINKLVVNYEKERDFNHLKIKEIPENNYLALEFLRREANKNSLFVFPNSYFRINQYYFKHFGFRNTGLTSSQGRKLSFGIEKGKIQNDYVKKAWINSLLSNSPNKFNNFHLNQHKTFFYDENLLCLKEFSLKAQEVHKITGNGSDIVKKDSLKRECIEIKD</sequence>
<evidence type="ECO:0000256" key="1">
    <source>
        <dbReference type="SAM" id="Phobius"/>
    </source>
</evidence>
<feature type="transmembrane region" description="Helical" evidence="1">
    <location>
        <begin position="7"/>
        <end position="25"/>
    </location>
</feature>
<accession>U5NCM9</accession>
<keyword evidence="1" id="KW-1133">Transmembrane helix</keyword>
<evidence type="ECO:0000313" key="2">
    <source>
        <dbReference type="EMBL" id="AGX89182.1"/>
    </source>
</evidence>
<organism evidence="2 3">
    <name type="scientific">Mycoplasma parvum str. Indiana</name>
    <dbReference type="NCBI Taxonomy" id="1403316"/>
    <lineage>
        <taxon>Bacteria</taxon>
        <taxon>Bacillati</taxon>
        <taxon>Mycoplasmatota</taxon>
        <taxon>Mollicutes</taxon>
        <taxon>Mycoplasmataceae</taxon>
        <taxon>Mycoplasma</taxon>
    </lineage>
</organism>
<dbReference type="OrthoDB" id="398069at2"/>
<evidence type="ECO:0008006" key="4">
    <source>
        <dbReference type="Google" id="ProtNLM"/>
    </source>
</evidence>
<reference evidence="2 3" key="1">
    <citation type="journal article" date="2013" name="Genome Announc.">
        <title>Genome Sequence of Mycoplasma parvum (Formerly Eperythrozoon parvum), a Diminutive Hemoplasma of the Pig.</title>
        <authorList>
            <person name="do Nascimento N.C."/>
            <person name="Dos Santos A.P."/>
            <person name="Chu Y."/>
            <person name="Guimaraes A.M."/>
            <person name="Pagliaro A."/>
            <person name="Messick J.B."/>
        </authorList>
    </citation>
    <scope>NUCLEOTIDE SEQUENCE [LARGE SCALE GENOMIC DNA]</scope>
    <source>
        <strain evidence="2 3">Indiana</strain>
    </source>
</reference>
<dbReference type="KEGG" id="mpv:PRV_02220"/>
<gene>
    <name evidence="2" type="ORF">PRV_02220</name>
</gene>
<keyword evidence="1" id="KW-0812">Transmembrane</keyword>
<name>U5NCM9_9MOLU</name>
<dbReference type="RefSeq" id="WP_022770120.1">
    <property type="nucleotide sequence ID" value="NC_022575.1"/>
</dbReference>
<dbReference type="PATRIC" id="fig|1403316.3.peg.414"/>
<evidence type="ECO:0000313" key="3">
    <source>
        <dbReference type="Proteomes" id="UP000017119"/>
    </source>
</evidence>
<proteinExistence type="predicted"/>
<keyword evidence="3" id="KW-1185">Reference proteome</keyword>